<dbReference type="EMBL" id="RCDA01000001">
    <property type="protein sequence ID" value="RLK51650.1"/>
    <property type="molecule type" value="Genomic_DNA"/>
</dbReference>
<dbReference type="RefSeq" id="WP_121442046.1">
    <property type="nucleotide sequence ID" value="NZ_RCDA01000001.1"/>
</dbReference>
<protein>
    <submittedName>
        <fullName evidence="2">Acetyltransferase (GNAT) family protein</fullName>
    </submittedName>
</protein>
<dbReference type="Pfam" id="PF13480">
    <property type="entry name" value="Acetyltransf_6"/>
    <property type="match status" value="1"/>
</dbReference>
<organism evidence="2 3">
    <name type="scientific">Alkalispirillum mobile</name>
    <dbReference type="NCBI Taxonomy" id="85925"/>
    <lineage>
        <taxon>Bacteria</taxon>
        <taxon>Pseudomonadati</taxon>
        <taxon>Pseudomonadota</taxon>
        <taxon>Gammaproteobacteria</taxon>
        <taxon>Chromatiales</taxon>
        <taxon>Ectothiorhodospiraceae</taxon>
        <taxon>Alkalispirillum</taxon>
    </lineage>
</organism>
<dbReference type="InterPro" id="IPR038740">
    <property type="entry name" value="BioF2-like_GNAT_dom"/>
</dbReference>
<keyword evidence="2" id="KW-0808">Transferase</keyword>
<dbReference type="AlphaFoldDB" id="A0A498CE86"/>
<proteinExistence type="predicted"/>
<name>A0A498CE86_9GAMM</name>
<dbReference type="Gene3D" id="3.40.630.30">
    <property type="match status" value="1"/>
</dbReference>
<dbReference type="OrthoDB" id="208468at2"/>
<feature type="domain" description="BioF2-like acetyltransferase" evidence="1">
    <location>
        <begin position="103"/>
        <end position="248"/>
    </location>
</feature>
<sequence>MTATVALERVYLPMRLGELTLGGANLRMSVDKTHFLQNHAPRIPPPDQVDGDGHLVRSCPVDTPLPRLALTDGYLRYVPKQYLRHYIDLTMGWEAYQQQFSGKTRQTLRRKVRKFAKVSGGELEWRCYRSAEEIDTFHRLAREVSRQTYQERLLDAGLPNSEAFLDLSRQRAEQDRLRAYLLFLDDEPVAYLYCPARDGVLFYSFLGYRPDVAHLSPGTVLQWLVLESLFAEGRFQVFDFCAGDSSHKAHFGSAHKYCADLYFIRRRPRPLALGLSHAALDGVSGLAAGVLERLGVKQRIKRLIRRQ</sequence>
<accession>A0A498CE86</accession>
<reference evidence="2 3" key="1">
    <citation type="submission" date="2018-10" db="EMBL/GenBank/DDBJ databases">
        <title>Genomic Encyclopedia of Type Strains, Phase IV (KMG-IV): sequencing the most valuable type-strain genomes for metagenomic binning, comparative biology and taxonomic classification.</title>
        <authorList>
            <person name="Goeker M."/>
        </authorList>
    </citation>
    <scope>NUCLEOTIDE SEQUENCE [LARGE SCALE GENOMIC DNA]</scope>
    <source>
        <strain evidence="2 3">DSM 12769</strain>
    </source>
</reference>
<gene>
    <name evidence="2" type="ORF">DFR31_1595</name>
</gene>
<dbReference type="SUPFAM" id="SSF55729">
    <property type="entry name" value="Acyl-CoA N-acyltransferases (Nat)"/>
    <property type="match status" value="1"/>
</dbReference>
<evidence type="ECO:0000313" key="2">
    <source>
        <dbReference type="EMBL" id="RLK51650.1"/>
    </source>
</evidence>
<evidence type="ECO:0000259" key="1">
    <source>
        <dbReference type="Pfam" id="PF13480"/>
    </source>
</evidence>
<keyword evidence="3" id="KW-1185">Reference proteome</keyword>
<comment type="caution">
    <text evidence="2">The sequence shown here is derived from an EMBL/GenBank/DDBJ whole genome shotgun (WGS) entry which is preliminary data.</text>
</comment>
<dbReference type="InterPro" id="IPR016181">
    <property type="entry name" value="Acyl_CoA_acyltransferase"/>
</dbReference>
<evidence type="ECO:0000313" key="3">
    <source>
        <dbReference type="Proteomes" id="UP000275461"/>
    </source>
</evidence>
<dbReference type="Proteomes" id="UP000275461">
    <property type="component" value="Unassembled WGS sequence"/>
</dbReference>
<dbReference type="GO" id="GO:0016740">
    <property type="term" value="F:transferase activity"/>
    <property type="evidence" value="ECO:0007669"/>
    <property type="project" value="UniProtKB-KW"/>
</dbReference>